<dbReference type="AlphaFoldDB" id="B4MLH0"/>
<protein>
    <recommendedName>
        <fullName evidence="1">F-box domain-containing protein</fullName>
    </recommendedName>
</protein>
<dbReference type="EMBL" id="CH963847">
    <property type="protein sequence ID" value="EDW72826.1"/>
    <property type="molecule type" value="Genomic_DNA"/>
</dbReference>
<dbReference type="OrthoDB" id="423607at2759"/>
<organism evidence="2 3">
    <name type="scientific">Drosophila willistoni</name>
    <name type="common">Fruit fly</name>
    <dbReference type="NCBI Taxonomy" id="7260"/>
    <lineage>
        <taxon>Eukaryota</taxon>
        <taxon>Metazoa</taxon>
        <taxon>Ecdysozoa</taxon>
        <taxon>Arthropoda</taxon>
        <taxon>Hexapoda</taxon>
        <taxon>Insecta</taxon>
        <taxon>Pterygota</taxon>
        <taxon>Neoptera</taxon>
        <taxon>Endopterygota</taxon>
        <taxon>Diptera</taxon>
        <taxon>Brachycera</taxon>
        <taxon>Muscomorpha</taxon>
        <taxon>Ephydroidea</taxon>
        <taxon>Drosophilidae</taxon>
        <taxon>Drosophila</taxon>
        <taxon>Sophophora</taxon>
    </lineage>
</organism>
<dbReference type="PANTHER" id="PTHR13318">
    <property type="entry name" value="PARTNER OF PAIRED, ISOFORM B-RELATED"/>
    <property type="match status" value="1"/>
</dbReference>
<dbReference type="FunCoup" id="B4MLH0">
    <property type="interactions" value="11"/>
</dbReference>
<dbReference type="InParanoid" id="B4MLH0"/>
<dbReference type="Gene3D" id="3.80.10.10">
    <property type="entry name" value="Ribonuclease Inhibitor"/>
    <property type="match status" value="1"/>
</dbReference>
<dbReference type="GO" id="GO:0031146">
    <property type="term" value="P:SCF-dependent proteasomal ubiquitin-dependent protein catabolic process"/>
    <property type="evidence" value="ECO:0007669"/>
    <property type="project" value="TreeGrafter"/>
</dbReference>
<keyword evidence="3" id="KW-1185">Reference proteome</keyword>
<dbReference type="Proteomes" id="UP000007798">
    <property type="component" value="Unassembled WGS sequence"/>
</dbReference>
<dbReference type="InterPro" id="IPR036047">
    <property type="entry name" value="F-box-like_dom_sf"/>
</dbReference>
<dbReference type="Pfam" id="PF00646">
    <property type="entry name" value="F-box"/>
    <property type="match status" value="1"/>
</dbReference>
<feature type="domain" description="F-box" evidence="1">
    <location>
        <begin position="7"/>
        <end position="42"/>
    </location>
</feature>
<dbReference type="HOGENOM" id="CLU_639785_0_0_1"/>
<dbReference type="InterPro" id="IPR001810">
    <property type="entry name" value="F-box_dom"/>
</dbReference>
<name>B4MLH0_DROWI</name>
<evidence type="ECO:0000313" key="3">
    <source>
        <dbReference type="Proteomes" id="UP000007798"/>
    </source>
</evidence>
<reference evidence="2 3" key="1">
    <citation type="journal article" date="2007" name="Nature">
        <title>Evolution of genes and genomes on the Drosophila phylogeny.</title>
        <authorList>
            <consortium name="Drosophila 12 Genomes Consortium"/>
            <person name="Clark A.G."/>
            <person name="Eisen M.B."/>
            <person name="Smith D.R."/>
            <person name="Bergman C.M."/>
            <person name="Oliver B."/>
            <person name="Markow T.A."/>
            <person name="Kaufman T.C."/>
            <person name="Kellis M."/>
            <person name="Gelbart W."/>
            <person name="Iyer V.N."/>
            <person name="Pollard D.A."/>
            <person name="Sackton T.B."/>
            <person name="Larracuente A.M."/>
            <person name="Singh N.D."/>
            <person name="Abad J.P."/>
            <person name="Abt D.N."/>
            <person name="Adryan B."/>
            <person name="Aguade M."/>
            <person name="Akashi H."/>
            <person name="Anderson W.W."/>
            <person name="Aquadro C.F."/>
            <person name="Ardell D.H."/>
            <person name="Arguello R."/>
            <person name="Artieri C.G."/>
            <person name="Barbash D.A."/>
            <person name="Barker D."/>
            <person name="Barsanti P."/>
            <person name="Batterham P."/>
            <person name="Batzoglou S."/>
            <person name="Begun D."/>
            <person name="Bhutkar A."/>
            <person name="Blanco E."/>
            <person name="Bosak S.A."/>
            <person name="Bradley R.K."/>
            <person name="Brand A.D."/>
            <person name="Brent M.R."/>
            <person name="Brooks A.N."/>
            <person name="Brown R.H."/>
            <person name="Butlin R.K."/>
            <person name="Caggese C."/>
            <person name="Calvi B.R."/>
            <person name="Bernardo de Carvalho A."/>
            <person name="Caspi A."/>
            <person name="Castrezana S."/>
            <person name="Celniker S.E."/>
            <person name="Chang J.L."/>
            <person name="Chapple C."/>
            <person name="Chatterji S."/>
            <person name="Chinwalla A."/>
            <person name="Civetta A."/>
            <person name="Clifton S.W."/>
            <person name="Comeron J.M."/>
            <person name="Costello J.C."/>
            <person name="Coyne J.A."/>
            <person name="Daub J."/>
            <person name="David R.G."/>
            <person name="Delcher A.L."/>
            <person name="Delehaunty K."/>
            <person name="Do C.B."/>
            <person name="Ebling H."/>
            <person name="Edwards K."/>
            <person name="Eickbush T."/>
            <person name="Evans J.D."/>
            <person name="Filipski A."/>
            <person name="Findeiss S."/>
            <person name="Freyhult E."/>
            <person name="Fulton L."/>
            <person name="Fulton R."/>
            <person name="Garcia A.C."/>
            <person name="Gardiner A."/>
            <person name="Garfield D.A."/>
            <person name="Garvin B.E."/>
            <person name="Gibson G."/>
            <person name="Gilbert D."/>
            <person name="Gnerre S."/>
            <person name="Godfrey J."/>
            <person name="Good R."/>
            <person name="Gotea V."/>
            <person name="Gravely B."/>
            <person name="Greenberg A.J."/>
            <person name="Griffiths-Jones S."/>
            <person name="Gross S."/>
            <person name="Guigo R."/>
            <person name="Gustafson E.A."/>
            <person name="Haerty W."/>
            <person name="Hahn M.W."/>
            <person name="Halligan D.L."/>
            <person name="Halpern A.L."/>
            <person name="Halter G.M."/>
            <person name="Han M.V."/>
            <person name="Heger A."/>
            <person name="Hillier L."/>
            <person name="Hinrichs A.S."/>
            <person name="Holmes I."/>
            <person name="Hoskins R.A."/>
            <person name="Hubisz M.J."/>
            <person name="Hultmark D."/>
            <person name="Huntley M.A."/>
            <person name="Jaffe D.B."/>
            <person name="Jagadeeshan S."/>
            <person name="Jeck W.R."/>
            <person name="Johnson J."/>
            <person name="Jones C.D."/>
            <person name="Jordan W.C."/>
            <person name="Karpen G.H."/>
            <person name="Kataoka E."/>
            <person name="Keightley P.D."/>
            <person name="Kheradpour P."/>
            <person name="Kirkness E.F."/>
            <person name="Koerich L.B."/>
            <person name="Kristiansen K."/>
            <person name="Kudrna D."/>
            <person name="Kulathinal R.J."/>
            <person name="Kumar S."/>
            <person name="Kwok R."/>
            <person name="Lander E."/>
            <person name="Langley C.H."/>
            <person name="Lapoint R."/>
            <person name="Lazzaro B.P."/>
            <person name="Lee S.J."/>
            <person name="Levesque L."/>
            <person name="Li R."/>
            <person name="Lin C.F."/>
            <person name="Lin M.F."/>
            <person name="Lindblad-Toh K."/>
            <person name="Llopart A."/>
            <person name="Long M."/>
            <person name="Low L."/>
            <person name="Lozovsky E."/>
            <person name="Lu J."/>
            <person name="Luo M."/>
            <person name="Machado C.A."/>
            <person name="Makalowski W."/>
            <person name="Marzo M."/>
            <person name="Matsuda M."/>
            <person name="Matzkin L."/>
            <person name="McAllister B."/>
            <person name="McBride C.S."/>
            <person name="McKernan B."/>
            <person name="McKernan K."/>
            <person name="Mendez-Lago M."/>
            <person name="Minx P."/>
            <person name="Mollenhauer M.U."/>
            <person name="Montooth K."/>
            <person name="Mount S.M."/>
            <person name="Mu X."/>
            <person name="Myers E."/>
            <person name="Negre B."/>
            <person name="Newfeld S."/>
            <person name="Nielsen R."/>
            <person name="Noor M.A."/>
            <person name="O'Grady P."/>
            <person name="Pachter L."/>
            <person name="Papaceit M."/>
            <person name="Parisi M.J."/>
            <person name="Parisi M."/>
            <person name="Parts L."/>
            <person name="Pedersen J.S."/>
            <person name="Pesole G."/>
            <person name="Phillippy A.M."/>
            <person name="Ponting C.P."/>
            <person name="Pop M."/>
            <person name="Porcelli D."/>
            <person name="Powell J.R."/>
            <person name="Prohaska S."/>
            <person name="Pruitt K."/>
            <person name="Puig M."/>
            <person name="Quesneville H."/>
            <person name="Ram K.R."/>
            <person name="Rand D."/>
            <person name="Rasmussen M.D."/>
            <person name="Reed L.K."/>
            <person name="Reenan R."/>
            <person name="Reily A."/>
            <person name="Remington K.A."/>
            <person name="Rieger T.T."/>
            <person name="Ritchie M.G."/>
            <person name="Robin C."/>
            <person name="Rogers Y.H."/>
            <person name="Rohde C."/>
            <person name="Rozas J."/>
            <person name="Rubenfield M.J."/>
            <person name="Ruiz A."/>
            <person name="Russo S."/>
            <person name="Salzberg S.L."/>
            <person name="Sanchez-Gracia A."/>
            <person name="Saranga D.J."/>
            <person name="Sato H."/>
            <person name="Schaeffer S.W."/>
            <person name="Schatz M.C."/>
            <person name="Schlenke T."/>
            <person name="Schwartz R."/>
            <person name="Segarra C."/>
            <person name="Singh R.S."/>
            <person name="Sirot L."/>
            <person name="Sirota M."/>
            <person name="Sisneros N.B."/>
            <person name="Smith C.D."/>
            <person name="Smith T.F."/>
            <person name="Spieth J."/>
            <person name="Stage D.E."/>
            <person name="Stark A."/>
            <person name="Stephan W."/>
            <person name="Strausberg R.L."/>
            <person name="Strempel S."/>
            <person name="Sturgill D."/>
            <person name="Sutton G."/>
            <person name="Sutton G.G."/>
            <person name="Tao W."/>
            <person name="Teichmann S."/>
            <person name="Tobari Y.N."/>
            <person name="Tomimura Y."/>
            <person name="Tsolas J.M."/>
            <person name="Valente V.L."/>
            <person name="Venter E."/>
            <person name="Venter J.C."/>
            <person name="Vicario S."/>
            <person name="Vieira F.G."/>
            <person name="Vilella A.J."/>
            <person name="Villasante A."/>
            <person name="Walenz B."/>
            <person name="Wang J."/>
            <person name="Wasserman M."/>
            <person name="Watts T."/>
            <person name="Wilson D."/>
            <person name="Wilson R.K."/>
            <person name="Wing R.A."/>
            <person name="Wolfner M.F."/>
            <person name="Wong A."/>
            <person name="Wong G.K."/>
            <person name="Wu C.I."/>
            <person name="Wu G."/>
            <person name="Yamamoto D."/>
            <person name="Yang H.P."/>
            <person name="Yang S.P."/>
            <person name="Yorke J.A."/>
            <person name="Yoshida K."/>
            <person name="Zdobnov E."/>
            <person name="Zhang P."/>
            <person name="Zhang Y."/>
            <person name="Zimin A.V."/>
            <person name="Baldwin J."/>
            <person name="Abdouelleil A."/>
            <person name="Abdulkadir J."/>
            <person name="Abebe A."/>
            <person name="Abera B."/>
            <person name="Abreu J."/>
            <person name="Acer S.C."/>
            <person name="Aftuck L."/>
            <person name="Alexander A."/>
            <person name="An P."/>
            <person name="Anderson E."/>
            <person name="Anderson S."/>
            <person name="Arachi H."/>
            <person name="Azer M."/>
            <person name="Bachantsang P."/>
            <person name="Barry A."/>
            <person name="Bayul T."/>
            <person name="Berlin A."/>
            <person name="Bessette D."/>
            <person name="Bloom T."/>
            <person name="Blye J."/>
            <person name="Boguslavskiy L."/>
            <person name="Bonnet C."/>
            <person name="Boukhgalter B."/>
            <person name="Bourzgui I."/>
            <person name="Brown A."/>
            <person name="Cahill P."/>
            <person name="Channer S."/>
            <person name="Cheshatsang Y."/>
            <person name="Chuda L."/>
            <person name="Citroen M."/>
            <person name="Collymore A."/>
            <person name="Cooke P."/>
            <person name="Costello M."/>
            <person name="D'Aco K."/>
            <person name="Daza R."/>
            <person name="De Haan G."/>
            <person name="DeGray S."/>
            <person name="DeMaso C."/>
            <person name="Dhargay N."/>
            <person name="Dooley K."/>
            <person name="Dooley E."/>
            <person name="Doricent M."/>
            <person name="Dorje P."/>
            <person name="Dorjee K."/>
            <person name="Dupes A."/>
            <person name="Elong R."/>
            <person name="Falk J."/>
            <person name="Farina A."/>
            <person name="Faro S."/>
            <person name="Ferguson D."/>
            <person name="Fisher S."/>
            <person name="Foley C.D."/>
            <person name="Franke A."/>
            <person name="Friedrich D."/>
            <person name="Gadbois L."/>
            <person name="Gearin G."/>
            <person name="Gearin C.R."/>
            <person name="Giannoukos G."/>
            <person name="Goode T."/>
            <person name="Graham J."/>
            <person name="Grandbois E."/>
            <person name="Grewal S."/>
            <person name="Gyaltsen K."/>
            <person name="Hafez N."/>
            <person name="Hagos B."/>
            <person name="Hall J."/>
            <person name="Henson C."/>
            <person name="Hollinger A."/>
            <person name="Honan T."/>
            <person name="Huard M.D."/>
            <person name="Hughes L."/>
            <person name="Hurhula B."/>
            <person name="Husby M.E."/>
            <person name="Kamat A."/>
            <person name="Kanga B."/>
            <person name="Kashin S."/>
            <person name="Khazanovich D."/>
            <person name="Kisner P."/>
            <person name="Lance K."/>
            <person name="Lara M."/>
            <person name="Lee W."/>
            <person name="Lennon N."/>
            <person name="Letendre F."/>
            <person name="LeVine R."/>
            <person name="Lipovsky A."/>
            <person name="Liu X."/>
            <person name="Liu J."/>
            <person name="Liu S."/>
            <person name="Lokyitsang T."/>
            <person name="Lokyitsang Y."/>
            <person name="Lubonja R."/>
            <person name="Lui A."/>
            <person name="MacDonald P."/>
            <person name="Magnisalis V."/>
            <person name="Maru K."/>
            <person name="Matthews C."/>
            <person name="McCusker W."/>
            <person name="McDonough S."/>
            <person name="Mehta T."/>
            <person name="Meldrim J."/>
            <person name="Meneus L."/>
            <person name="Mihai O."/>
            <person name="Mihalev A."/>
            <person name="Mihova T."/>
            <person name="Mittelman R."/>
            <person name="Mlenga V."/>
            <person name="Montmayeur A."/>
            <person name="Mulrain L."/>
            <person name="Navidi A."/>
            <person name="Naylor J."/>
            <person name="Negash T."/>
            <person name="Nguyen T."/>
            <person name="Nguyen N."/>
            <person name="Nicol R."/>
            <person name="Norbu C."/>
            <person name="Norbu N."/>
            <person name="Novod N."/>
            <person name="O'Neill B."/>
            <person name="Osman S."/>
            <person name="Markiewicz E."/>
            <person name="Oyono O.L."/>
            <person name="Patti C."/>
            <person name="Phunkhang P."/>
            <person name="Pierre F."/>
            <person name="Priest M."/>
            <person name="Raghuraman S."/>
            <person name="Rege F."/>
            <person name="Reyes R."/>
            <person name="Rise C."/>
            <person name="Rogov P."/>
            <person name="Ross K."/>
            <person name="Ryan E."/>
            <person name="Settipalli S."/>
            <person name="Shea T."/>
            <person name="Sherpa N."/>
            <person name="Shi L."/>
            <person name="Shih D."/>
            <person name="Sparrow T."/>
            <person name="Spaulding J."/>
            <person name="Stalker J."/>
            <person name="Stange-Thomann N."/>
            <person name="Stavropoulos S."/>
            <person name="Stone C."/>
            <person name="Strader C."/>
            <person name="Tesfaye S."/>
            <person name="Thomson T."/>
            <person name="Thoulutsang Y."/>
            <person name="Thoulutsang D."/>
            <person name="Topham K."/>
            <person name="Topping I."/>
            <person name="Tsamla T."/>
            <person name="Vassiliev H."/>
            <person name="Vo A."/>
            <person name="Wangchuk T."/>
            <person name="Wangdi T."/>
            <person name="Weiand M."/>
            <person name="Wilkinson J."/>
            <person name="Wilson A."/>
            <person name="Yadav S."/>
            <person name="Young G."/>
            <person name="Yu Q."/>
            <person name="Zembek L."/>
            <person name="Zhong D."/>
            <person name="Zimmer A."/>
            <person name="Zwirko Z."/>
            <person name="Jaffe D.B."/>
            <person name="Alvarez P."/>
            <person name="Brockman W."/>
            <person name="Butler J."/>
            <person name="Chin C."/>
            <person name="Gnerre S."/>
            <person name="Grabherr M."/>
            <person name="Kleber M."/>
            <person name="Mauceli E."/>
            <person name="MacCallum I."/>
        </authorList>
    </citation>
    <scope>NUCLEOTIDE SEQUENCE [LARGE SCALE GENOMIC DNA]</scope>
    <source>
        <strain evidence="3">Tucson 14030-0811.24</strain>
    </source>
</reference>
<evidence type="ECO:0000313" key="2">
    <source>
        <dbReference type="EMBL" id="EDW72826.1"/>
    </source>
</evidence>
<dbReference type="STRING" id="7260.B4MLH0"/>
<gene>
    <name evidence="2" type="primary">Dwil\GK16972</name>
    <name evidence="2" type="ORF">Dwil_GK16972</name>
</gene>
<dbReference type="SUPFAM" id="SSF81383">
    <property type="entry name" value="F-box domain"/>
    <property type="match status" value="1"/>
</dbReference>
<proteinExistence type="predicted"/>
<dbReference type="eggNOG" id="ENOG502TA2H">
    <property type="taxonomic scope" value="Eukaryota"/>
</dbReference>
<sequence>MARTTNLSDLSPKCLLMIFKLLPNLEDQLNLARCCRTLRDVFIHLHQRHFHEIQDRHINLKSFEDWQTFLWLCGENVRSLHSYYDDDHPLQLWPLITKYCTRLESLTIRNATVARTQSYLLRMTTLQRVHIRNYKSTSKDLIKNILLRLPYIISLGLESFDRRELQELRHFRNLEELLIYDDIQLSGSEFTAITKSMKNLRVLQLGNAKRFLTTSILKQLSSCCPKLEKLSYNDSTADPMCLVNFSQLQYLQIWCPDELKTRFFKALASQCSTHLAFLVLQRKRWINEEQAQHISALRSLRWLVCKPRDDRSVHWLSGLSKLESLSVQCAREIGETELSLLVANNENLCYLNICYCLGITDSFIVDTLVNLAKRQSHNPLELYAAATDIRRDILERLPTANYPLQMLQVHFEVSDGMVLNDHYFNDEPEFDR</sequence>
<dbReference type="KEGG" id="dwi:6639102"/>
<dbReference type="InterPro" id="IPR032675">
    <property type="entry name" value="LRR_dom_sf"/>
</dbReference>
<accession>B4MLH0</accession>
<dbReference type="PhylomeDB" id="B4MLH0"/>
<dbReference type="SUPFAM" id="SSF52047">
    <property type="entry name" value="RNI-like"/>
    <property type="match status" value="1"/>
</dbReference>
<dbReference type="GO" id="GO:0019005">
    <property type="term" value="C:SCF ubiquitin ligase complex"/>
    <property type="evidence" value="ECO:0007669"/>
    <property type="project" value="TreeGrafter"/>
</dbReference>
<evidence type="ECO:0000259" key="1">
    <source>
        <dbReference type="Pfam" id="PF00646"/>
    </source>
</evidence>
<dbReference type="OMA" id="KWLVCKP"/>